<dbReference type="InterPro" id="IPR008579">
    <property type="entry name" value="UGlyAH_Cupin_dom"/>
</dbReference>
<dbReference type="InterPro" id="IPR011051">
    <property type="entry name" value="RmlC_Cupin_sf"/>
</dbReference>
<evidence type="ECO:0000259" key="1">
    <source>
        <dbReference type="Pfam" id="PF05899"/>
    </source>
</evidence>
<dbReference type="Pfam" id="PF05899">
    <property type="entry name" value="Cupin_3"/>
    <property type="match status" value="1"/>
</dbReference>
<dbReference type="OrthoDB" id="9799053at2"/>
<evidence type="ECO:0000313" key="2">
    <source>
        <dbReference type="EMBL" id="SEE27331.1"/>
    </source>
</evidence>
<protein>
    <recommendedName>
        <fullName evidence="1">(S)-ureidoglycine aminohydrolase cupin domain-containing protein</fullName>
    </recommendedName>
</protein>
<evidence type="ECO:0000313" key="3">
    <source>
        <dbReference type="Proteomes" id="UP000183407"/>
    </source>
</evidence>
<dbReference type="RefSeq" id="WP_073369654.1">
    <property type="nucleotide sequence ID" value="NZ_FNTL01000004.1"/>
</dbReference>
<proteinExistence type="predicted"/>
<dbReference type="Proteomes" id="UP000183407">
    <property type="component" value="Unassembled WGS sequence"/>
</dbReference>
<feature type="domain" description="(S)-ureidoglycine aminohydrolase cupin" evidence="1">
    <location>
        <begin position="54"/>
        <end position="120"/>
    </location>
</feature>
<accession>A0A1H5HI65</accession>
<sequence length="124" mass="13552">MTELRTDESAWQSGTHTEAHTADLTYERLPADQVLRGPAPMVGERLLGDIAGATVGIWEIEPSVSSDVEVDEVFVVLSGDATVQFEDGTVDLELRPGSVVRVQTGQKTRWIVRDTLRKVFVAAT</sequence>
<dbReference type="EMBL" id="FNTL01000004">
    <property type="protein sequence ID" value="SEE27331.1"/>
    <property type="molecule type" value="Genomic_DNA"/>
</dbReference>
<dbReference type="InterPro" id="IPR014710">
    <property type="entry name" value="RmlC-like_jellyroll"/>
</dbReference>
<gene>
    <name evidence="2" type="ORF">SAMN04490220_7209</name>
</gene>
<name>A0A1H5HI65_RHOJO</name>
<dbReference type="Gene3D" id="2.60.120.10">
    <property type="entry name" value="Jelly Rolls"/>
    <property type="match status" value="1"/>
</dbReference>
<reference evidence="3" key="1">
    <citation type="submission" date="2016-10" db="EMBL/GenBank/DDBJ databases">
        <authorList>
            <person name="Varghese N."/>
        </authorList>
    </citation>
    <scope>NUCLEOTIDE SEQUENCE [LARGE SCALE GENOMIC DNA]</scope>
    <source>
        <strain evidence="3">DSM 44719</strain>
    </source>
</reference>
<dbReference type="SUPFAM" id="SSF51182">
    <property type="entry name" value="RmlC-like cupins"/>
    <property type="match status" value="1"/>
</dbReference>
<organism evidence="2 3">
    <name type="scientific">Rhodococcus jostii</name>
    <dbReference type="NCBI Taxonomy" id="132919"/>
    <lineage>
        <taxon>Bacteria</taxon>
        <taxon>Bacillati</taxon>
        <taxon>Actinomycetota</taxon>
        <taxon>Actinomycetes</taxon>
        <taxon>Mycobacteriales</taxon>
        <taxon>Nocardiaceae</taxon>
        <taxon>Rhodococcus</taxon>
    </lineage>
</organism>
<dbReference type="AlphaFoldDB" id="A0A1H5HI65"/>